<evidence type="ECO:0000256" key="1">
    <source>
        <dbReference type="SAM" id="Phobius"/>
    </source>
</evidence>
<keyword evidence="2" id="KW-1185">Reference proteome</keyword>
<dbReference type="AlphaFoldDB" id="A0A7E4UXF1"/>
<dbReference type="Proteomes" id="UP000492821">
    <property type="component" value="Unassembled WGS sequence"/>
</dbReference>
<evidence type="ECO:0000313" key="3">
    <source>
        <dbReference type="WBParaSite" id="Pan_g13763.t1"/>
    </source>
</evidence>
<organism evidence="2 3">
    <name type="scientific">Panagrellus redivivus</name>
    <name type="common">Microworm</name>
    <dbReference type="NCBI Taxonomy" id="6233"/>
    <lineage>
        <taxon>Eukaryota</taxon>
        <taxon>Metazoa</taxon>
        <taxon>Ecdysozoa</taxon>
        <taxon>Nematoda</taxon>
        <taxon>Chromadorea</taxon>
        <taxon>Rhabditida</taxon>
        <taxon>Tylenchina</taxon>
        <taxon>Panagrolaimomorpha</taxon>
        <taxon>Panagrolaimoidea</taxon>
        <taxon>Panagrolaimidae</taxon>
        <taxon>Panagrellus</taxon>
    </lineage>
</organism>
<reference evidence="3" key="2">
    <citation type="submission" date="2020-10" db="UniProtKB">
        <authorList>
            <consortium name="WormBaseParasite"/>
        </authorList>
    </citation>
    <scope>IDENTIFICATION</scope>
</reference>
<keyword evidence="1" id="KW-0472">Membrane</keyword>
<dbReference type="WBParaSite" id="Pan_g13763.t1">
    <property type="protein sequence ID" value="Pan_g13763.t1"/>
    <property type="gene ID" value="Pan_g13763"/>
</dbReference>
<protein>
    <submittedName>
        <fullName evidence="3">Macrophage-expressed gene 1 protein</fullName>
    </submittedName>
</protein>
<keyword evidence="1" id="KW-0812">Transmembrane</keyword>
<accession>A0A7E4UXF1</accession>
<keyword evidence="1" id="KW-1133">Transmembrane helix</keyword>
<feature type="transmembrane region" description="Helical" evidence="1">
    <location>
        <begin position="816"/>
        <end position="837"/>
    </location>
</feature>
<reference evidence="2" key="1">
    <citation type="journal article" date="2013" name="Genetics">
        <title>The draft genome and transcriptome of Panagrellus redivivus are shaped by the harsh demands of a free-living lifestyle.</title>
        <authorList>
            <person name="Srinivasan J."/>
            <person name="Dillman A.R."/>
            <person name="Macchietto M.G."/>
            <person name="Heikkinen L."/>
            <person name="Lakso M."/>
            <person name="Fracchia K.M."/>
            <person name="Antoshechkin I."/>
            <person name="Mortazavi A."/>
            <person name="Wong G."/>
            <person name="Sternberg P.W."/>
        </authorList>
    </citation>
    <scope>NUCLEOTIDE SEQUENCE [LARGE SCALE GENOMIC DNA]</scope>
    <source>
        <strain evidence="2">MT8872</strain>
    </source>
</reference>
<proteinExistence type="predicted"/>
<name>A0A7E4UXF1_PANRE</name>
<evidence type="ECO:0000313" key="2">
    <source>
        <dbReference type="Proteomes" id="UP000492821"/>
    </source>
</evidence>
<sequence>MPTITTTPEILTMEELYRRELARQLFNTPVSPLAKCLANINHLNIRNLTIRPTRTLGDYLGNGYDALTDEAKWPIFKETYDNCNTSADFRYYVPDFYRAEKIYQGNIDKSTKMFKSMKAFEQSTSAGVGVSGGQQSNSGSFSASVKSAKSSMQKKEKTMIFLKAFMLFYRLEGYPGAHFTDDFRERVMAVVEAMRNNLNRLSRWLVEEIYRDFGMEVIMGADLGIKLERTVFISSEFTSSSSEFALDLKASLSMQGSAGVKARFGLKIESKSKSMFSKMDRIDKIKTWGGPNFDRMGSDELKPFMELDNLAALTYTTLPTHKMMHGGALGRLGLNGDEILNLRMLFENVYDEVIERNTYRGCTDRNYYNFDFQANVDDNTCDGWRCSKKELSINCIVPEERCSPVINLIRAKFDEVTLRRYEKASYNIIMNLVNKAKGTTIPYSFNVNVDAIGQEAETYENTLYEYLEAKKECIYKNVSKPADAKFLSNPGTPAYKKCLKDKKIEEENGKYYDIVCNNNIPDGWKNEPIFGGFYQVCKPLETTLSHDDQLKQLGKGRESRCDGLNVINIVTKAQSCPEGMNKTLIKNYIHTLPDYYVQGSDFTGKKSVEYTLILKDQVNISTYWCDYGDFNKRTALYFGGSFEIGQLNSYIADNGCGFTGMNESRIFHDTKICIETSLKTLNKKAEQVAELRSIFTQQSFRSFCGPKESKRLITVINNDRVYACIYKKQGYFDAPFPQMAKLPFKEQQTMFEFYGESMLLIAVNGVSKNYTLKSIGDQFLYEIRKQILEARDIEPTTTVVVEKMEDSLLFSNKSKIGLIIAGVALLIVGGAVAAFFIQRSLK</sequence>